<protein>
    <submittedName>
        <fullName evidence="1">Uncharacterized protein</fullName>
    </submittedName>
</protein>
<keyword evidence="2" id="KW-1185">Reference proteome</keyword>
<dbReference type="EMBL" id="JARKIE010000023">
    <property type="protein sequence ID" value="KAJ7699357.1"/>
    <property type="molecule type" value="Genomic_DNA"/>
</dbReference>
<proteinExistence type="predicted"/>
<evidence type="ECO:0000313" key="1">
    <source>
        <dbReference type="EMBL" id="KAJ7699357.1"/>
    </source>
</evidence>
<dbReference type="AlphaFoldDB" id="A0AAD7DTI3"/>
<name>A0AAD7DTI3_MYCRO</name>
<organism evidence="1 2">
    <name type="scientific">Mycena rosella</name>
    <name type="common">Pink bonnet</name>
    <name type="synonym">Agaricus rosellus</name>
    <dbReference type="NCBI Taxonomy" id="1033263"/>
    <lineage>
        <taxon>Eukaryota</taxon>
        <taxon>Fungi</taxon>
        <taxon>Dikarya</taxon>
        <taxon>Basidiomycota</taxon>
        <taxon>Agaricomycotina</taxon>
        <taxon>Agaricomycetes</taxon>
        <taxon>Agaricomycetidae</taxon>
        <taxon>Agaricales</taxon>
        <taxon>Marasmiineae</taxon>
        <taxon>Mycenaceae</taxon>
        <taxon>Mycena</taxon>
    </lineage>
</organism>
<comment type="caution">
    <text evidence="1">The sequence shown here is derived from an EMBL/GenBank/DDBJ whole genome shotgun (WGS) entry which is preliminary data.</text>
</comment>
<dbReference type="Proteomes" id="UP001221757">
    <property type="component" value="Unassembled WGS sequence"/>
</dbReference>
<evidence type="ECO:0000313" key="2">
    <source>
        <dbReference type="Proteomes" id="UP001221757"/>
    </source>
</evidence>
<gene>
    <name evidence="1" type="ORF">B0H17DRAFT_1129406</name>
</gene>
<sequence>MCALILIFLFILSYDYWLLFVHQTSALFNPQYTSYVPLLRAVAHEDRNGIFMILPGNRPVMELPRSTTLNQTDCWVNMMTDLLINSVQAGTVFVAGQECLLNVMSRFPQACFSEKELGATCWYTEKNDIRKIAEINTTLVDGKLGNCFAVNDWSKILVHEFANPLVHPRLHLYPEDSREWLEEHNRQPNGNMKLTATCQGPWLTARRLSSDDRVMGLFLRLLHTKRQNQNILEQIQTLNCSSRSFIITLFGPLLCTIILSLSARQTYIHDHAKGLRLELYKQDPIVKTAIHEILASENNVIKSALRKVQEDHCQVPSARNPNNTAKGYYGMPCFYAYTARLVSKETSCGGDTGFSTNLEHELNVLFEKNGNEWIVPPGLL</sequence>
<accession>A0AAD7DTI3</accession>
<reference evidence="1" key="1">
    <citation type="submission" date="2023-03" db="EMBL/GenBank/DDBJ databases">
        <title>Massive genome expansion in bonnet fungi (Mycena s.s.) driven by repeated elements and novel gene families across ecological guilds.</title>
        <authorList>
            <consortium name="Lawrence Berkeley National Laboratory"/>
            <person name="Harder C.B."/>
            <person name="Miyauchi S."/>
            <person name="Viragh M."/>
            <person name="Kuo A."/>
            <person name="Thoen E."/>
            <person name="Andreopoulos B."/>
            <person name="Lu D."/>
            <person name="Skrede I."/>
            <person name="Drula E."/>
            <person name="Henrissat B."/>
            <person name="Morin E."/>
            <person name="Kohler A."/>
            <person name="Barry K."/>
            <person name="LaButti K."/>
            <person name="Morin E."/>
            <person name="Salamov A."/>
            <person name="Lipzen A."/>
            <person name="Mereny Z."/>
            <person name="Hegedus B."/>
            <person name="Baldrian P."/>
            <person name="Stursova M."/>
            <person name="Weitz H."/>
            <person name="Taylor A."/>
            <person name="Grigoriev I.V."/>
            <person name="Nagy L.G."/>
            <person name="Martin F."/>
            <person name="Kauserud H."/>
        </authorList>
    </citation>
    <scope>NUCLEOTIDE SEQUENCE</scope>
    <source>
        <strain evidence="1">CBHHK067</strain>
    </source>
</reference>